<comment type="caution">
    <text evidence="1">The sequence shown here is derived from an EMBL/GenBank/DDBJ whole genome shotgun (WGS) entry which is preliminary data.</text>
</comment>
<evidence type="ECO:0000313" key="1">
    <source>
        <dbReference type="EMBL" id="KAK9235925.1"/>
    </source>
</evidence>
<organism evidence="1 2">
    <name type="scientific">Lipomyces kononenkoae</name>
    <name type="common">Yeast</name>
    <dbReference type="NCBI Taxonomy" id="34357"/>
    <lineage>
        <taxon>Eukaryota</taxon>
        <taxon>Fungi</taxon>
        <taxon>Dikarya</taxon>
        <taxon>Ascomycota</taxon>
        <taxon>Saccharomycotina</taxon>
        <taxon>Lipomycetes</taxon>
        <taxon>Lipomycetales</taxon>
        <taxon>Lipomycetaceae</taxon>
        <taxon>Lipomyces</taxon>
    </lineage>
</organism>
<dbReference type="EMBL" id="MU971400">
    <property type="protein sequence ID" value="KAK9235925.1"/>
    <property type="molecule type" value="Genomic_DNA"/>
</dbReference>
<dbReference type="Proteomes" id="UP001433508">
    <property type="component" value="Unassembled WGS sequence"/>
</dbReference>
<gene>
    <name evidence="1" type="ORF">V1525DRAFT_408457</name>
</gene>
<keyword evidence="2" id="KW-1185">Reference proteome</keyword>
<sequence>MDSIPTRISLQSHLGTLRYHGSLPVWPNTIALGIEWDDETRGKHSGSYNGVQYFETSVPNSATFVKAGRSFDNKRSFLEALKGRYAPNEVDELEKADITFGHKVVERVGFDKFRKLQAQLDKLSLVALDQQCIAYPSEGLNSFCPRIQDLDLSRNLFDYLLDVAKITIQLPRLRLLRLNGNRIISWELPEEYGHAFEKIEVISLSSTLIPLESISRLPKYFPAARECSLAENYITSAEINFSVEWQSLESLDLSYNQFTTIPSITFPDGATSPIKSLNLSHNSISEIQSKSTTHTTTLRAVDLRHNNLNSWKDVDALASQFTTVTDARIQWNPFADGVADDDLLLAVVARWASLTSLNGMKVSQRERMNAEIYFMAKAVKTQIPEFDLDCPRWKQLCDIYGPPVISEVLKKSTLLTITFVFNGEENRSKQVPRGLSVQKLRILVAKWYEIPAAFVELALIDDDGTELKFEDSLRQIEYYGVDEDSTIKITEKR</sequence>
<proteinExistence type="predicted"/>
<protein>
    <submittedName>
        <fullName evidence="1">Uncharacterized protein</fullName>
    </submittedName>
</protein>
<name>A0ACC3SXA3_LIPKO</name>
<accession>A0ACC3SXA3</accession>
<evidence type="ECO:0000313" key="2">
    <source>
        <dbReference type="Proteomes" id="UP001433508"/>
    </source>
</evidence>
<reference evidence="2" key="1">
    <citation type="journal article" date="2024" name="Front. Bioeng. Biotechnol.">
        <title>Genome-scale model development and genomic sequencing of the oleaginous clade Lipomyces.</title>
        <authorList>
            <person name="Czajka J.J."/>
            <person name="Han Y."/>
            <person name="Kim J."/>
            <person name="Mondo S.J."/>
            <person name="Hofstad B.A."/>
            <person name="Robles A."/>
            <person name="Haridas S."/>
            <person name="Riley R."/>
            <person name="LaButti K."/>
            <person name="Pangilinan J."/>
            <person name="Andreopoulos W."/>
            <person name="Lipzen A."/>
            <person name="Yan J."/>
            <person name="Wang M."/>
            <person name="Ng V."/>
            <person name="Grigoriev I.V."/>
            <person name="Spatafora J.W."/>
            <person name="Magnuson J.K."/>
            <person name="Baker S.E."/>
            <person name="Pomraning K.R."/>
        </authorList>
    </citation>
    <scope>NUCLEOTIDE SEQUENCE [LARGE SCALE GENOMIC DNA]</scope>
    <source>
        <strain evidence="2">CBS 7786</strain>
    </source>
</reference>